<dbReference type="Gene3D" id="1.25.40.10">
    <property type="entry name" value="Tetratricopeptide repeat domain"/>
    <property type="match status" value="2"/>
</dbReference>
<evidence type="ECO:0008006" key="4">
    <source>
        <dbReference type="Google" id="ProtNLM"/>
    </source>
</evidence>
<protein>
    <recommendedName>
        <fullName evidence="4">Tetratricopeptide repeat protein</fullName>
    </recommendedName>
</protein>
<organism evidence="2 3">
    <name type="scientific">Tsuneonella litorea</name>
    <dbReference type="NCBI Taxonomy" id="2976475"/>
    <lineage>
        <taxon>Bacteria</taxon>
        <taxon>Pseudomonadati</taxon>
        <taxon>Pseudomonadota</taxon>
        <taxon>Alphaproteobacteria</taxon>
        <taxon>Sphingomonadales</taxon>
        <taxon>Erythrobacteraceae</taxon>
        <taxon>Tsuneonella</taxon>
    </lineage>
</organism>
<sequence length="391" mass="43081">MPDKGGTDAIGAASTDRRKIVLAGGFAIGAAALGGWTALRRPRTDPRAVELTRQADLLMKSGLPGSTRQATSNLEMAVEIDPTYADGWGYLALMYRHAMNGYAAGERRNLTVMMDSAASRALKLDPDQADARLAKALERPFYRDWNASEARLRRIVRDHPDHWYANAQLALLLMDVGRANEALAFRERVIAIDTKIPVAWSLLALNRLQANRLHEADMALEHAHAQWPNHPALWLTRYRVLLETGRPLEASQFVRSRASRPDGFGDEMVASMAAEADAIADGGQRARASAVSQVRRRLTEAEVAGDAAPMLAMLGEPARALAVAAAYFLGGTVESRQWPAPDQWTARSTAMLFFPSFLQLAGMPQYRDLLARSGLDDYWQRSGSQPDFRRS</sequence>
<comment type="caution">
    <text evidence="2">The sequence shown here is derived from an EMBL/GenBank/DDBJ whole genome shotgun (WGS) entry which is preliminary data.</text>
</comment>
<evidence type="ECO:0000256" key="1">
    <source>
        <dbReference type="SAM" id="Phobius"/>
    </source>
</evidence>
<feature type="transmembrane region" description="Helical" evidence="1">
    <location>
        <begin position="20"/>
        <end position="39"/>
    </location>
</feature>
<keyword evidence="3" id="KW-1185">Reference proteome</keyword>
<dbReference type="AlphaFoldDB" id="A0A9X3ALK3"/>
<proteinExistence type="predicted"/>
<keyword evidence="1" id="KW-0812">Transmembrane</keyword>
<dbReference type="InterPro" id="IPR011990">
    <property type="entry name" value="TPR-like_helical_dom_sf"/>
</dbReference>
<gene>
    <name evidence="2" type="ORF">N0B51_12920</name>
</gene>
<name>A0A9X3ALK3_9SPHN</name>
<reference evidence="2" key="1">
    <citation type="submission" date="2022-09" db="EMBL/GenBank/DDBJ databases">
        <title>The genome sequence of Tsuneonella sp. YG55.</title>
        <authorList>
            <person name="Liu Y."/>
        </authorList>
    </citation>
    <scope>NUCLEOTIDE SEQUENCE</scope>
    <source>
        <strain evidence="2">YG55</strain>
    </source>
</reference>
<dbReference type="SUPFAM" id="SSF48452">
    <property type="entry name" value="TPR-like"/>
    <property type="match status" value="1"/>
</dbReference>
<evidence type="ECO:0000313" key="2">
    <source>
        <dbReference type="EMBL" id="MCT2559879.1"/>
    </source>
</evidence>
<keyword evidence="1" id="KW-1133">Transmembrane helix</keyword>
<accession>A0A9X3ALK3</accession>
<keyword evidence="1" id="KW-0472">Membrane</keyword>
<dbReference type="EMBL" id="JAOAMV010000007">
    <property type="protein sequence ID" value="MCT2559879.1"/>
    <property type="molecule type" value="Genomic_DNA"/>
</dbReference>
<dbReference type="Proteomes" id="UP001142648">
    <property type="component" value="Unassembled WGS sequence"/>
</dbReference>
<evidence type="ECO:0000313" key="3">
    <source>
        <dbReference type="Proteomes" id="UP001142648"/>
    </source>
</evidence>